<name>A0AAQ0HH32_PARVE</name>
<dbReference type="InterPro" id="IPR029045">
    <property type="entry name" value="ClpP/crotonase-like_dom_sf"/>
</dbReference>
<gene>
    <name evidence="1" type="ORF">ATH84_101567</name>
</gene>
<dbReference type="SUPFAM" id="SSF52096">
    <property type="entry name" value="ClpP/crotonase"/>
    <property type="match status" value="1"/>
</dbReference>
<accession>A0AAQ0HH32</accession>
<keyword evidence="2" id="KW-1185">Reference proteome</keyword>
<evidence type="ECO:0000313" key="2">
    <source>
        <dbReference type="Proteomes" id="UP000256794"/>
    </source>
</evidence>
<dbReference type="Gene3D" id="3.30.300.220">
    <property type="match status" value="1"/>
</dbReference>
<organism evidence="1 2">
    <name type="scientific">Paracoccus versutus</name>
    <name type="common">Thiobacillus versutus</name>
    <dbReference type="NCBI Taxonomy" id="34007"/>
    <lineage>
        <taxon>Bacteria</taxon>
        <taxon>Pseudomonadati</taxon>
        <taxon>Pseudomonadota</taxon>
        <taxon>Alphaproteobacteria</taxon>
        <taxon>Rhodobacterales</taxon>
        <taxon>Paracoccaceae</taxon>
        <taxon>Paracoccus</taxon>
    </lineage>
</organism>
<proteinExistence type="predicted"/>
<dbReference type="EMBL" id="QUMX01000015">
    <property type="protein sequence ID" value="REG46450.1"/>
    <property type="molecule type" value="Genomic_DNA"/>
</dbReference>
<dbReference type="AlphaFoldDB" id="A0AAQ0HH32"/>
<evidence type="ECO:0000313" key="1">
    <source>
        <dbReference type="EMBL" id="REG46450.1"/>
    </source>
</evidence>
<sequence length="55" mass="5728">MTNLFEETRNGNVALTRLNRPKQFNALNSPLAVGMVAAAEELDAAGASMPSPSPG</sequence>
<reference evidence="1 2" key="1">
    <citation type="submission" date="2018-08" db="EMBL/GenBank/DDBJ databases">
        <title>Genomic Encyclopedia of Archaeal and Bacterial Type Strains, Phase II (KMG-II): from individual species to whole genera.</title>
        <authorList>
            <person name="Goeker M."/>
        </authorList>
    </citation>
    <scope>NUCLEOTIDE SEQUENCE [LARGE SCALE GENOMIC DNA]</scope>
    <source>
        <strain evidence="1 2">DSM 582</strain>
    </source>
</reference>
<dbReference type="Proteomes" id="UP000256794">
    <property type="component" value="Unassembled WGS sequence"/>
</dbReference>
<protein>
    <recommendedName>
        <fullName evidence="3">Enoyl-CoA hydratase</fullName>
    </recommendedName>
</protein>
<dbReference type="RefSeq" id="WP_166436095.1">
    <property type="nucleotide sequence ID" value="NZ_CP035284.1"/>
</dbReference>
<comment type="caution">
    <text evidence="1">The sequence shown here is derived from an EMBL/GenBank/DDBJ whole genome shotgun (WGS) entry which is preliminary data.</text>
</comment>
<evidence type="ECO:0008006" key="3">
    <source>
        <dbReference type="Google" id="ProtNLM"/>
    </source>
</evidence>